<evidence type="ECO:0000256" key="3">
    <source>
        <dbReference type="ARBA" id="ARBA00022989"/>
    </source>
</evidence>
<dbReference type="PRINTS" id="PR00164">
    <property type="entry name" value="ABC2TRNSPORT"/>
</dbReference>
<comment type="subcellular location">
    <subcellularLocation>
        <location evidence="6">Cell membrane</location>
        <topology evidence="6">Multi-pass membrane protein</topology>
    </subcellularLocation>
    <subcellularLocation>
        <location evidence="1">Membrane</location>
        <topology evidence="1">Multi-pass membrane protein</topology>
    </subcellularLocation>
</comment>
<dbReference type="RefSeq" id="WP_330093497.1">
    <property type="nucleotide sequence ID" value="NZ_JAUZMY010000022.1"/>
</dbReference>
<keyword evidence="6" id="KW-1003">Cell membrane</keyword>
<comment type="caution">
    <text evidence="8">The sequence shown here is derived from an EMBL/GenBank/DDBJ whole genome shotgun (WGS) entry which is preliminary data.</text>
</comment>
<dbReference type="EMBL" id="JAUZMY010000022">
    <property type="protein sequence ID" value="MEE2039730.1"/>
    <property type="molecule type" value="Genomic_DNA"/>
</dbReference>
<feature type="transmembrane region" description="Helical" evidence="6">
    <location>
        <begin position="72"/>
        <end position="95"/>
    </location>
</feature>
<accession>A0ABU7KBW8</accession>
<dbReference type="InterPro" id="IPR051784">
    <property type="entry name" value="Nod_factor_ABC_transporter"/>
</dbReference>
<evidence type="ECO:0000256" key="5">
    <source>
        <dbReference type="ARBA" id="ARBA00023251"/>
    </source>
</evidence>
<sequence>MSVAPTTPPAARLGAEGRAVAAVWKREMITFRRERLHLVVSLLQPLLILVALGVGLGTVVPEDGSGLGYVTFLFPGVLVMAIQPPAFATGASILWDREFGFLREMLVAPVRRESLLLGKVLAGTTIATCHGGILLVFAGAAGVPYDAALFAGFVAVLALASFAMTGLGALLAVWVPSPKSFQAATGLLLGPLVFLSGAFFPLSGLPSWLAALTALNPLTYAVDAARRTLVARLPADSAGGMFQGLELWGVPLPVSVELTVLTVFGTVFLLAAARRFARPD</sequence>
<protein>
    <recommendedName>
        <fullName evidence="6">Transport permease protein</fullName>
    </recommendedName>
</protein>
<dbReference type="PROSITE" id="PS51012">
    <property type="entry name" value="ABC_TM2"/>
    <property type="match status" value="1"/>
</dbReference>
<feature type="transmembrane region" description="Helical" evidence="6">
    <location>
        <begin position="187"/>
        <end position="209"/>
    </location>
</feature>
<gene>
    <name evidence="8" type="ORF">Q8791_21145</name>
</gene>
<feature type="transmembrane region" description="Helical" evidence="6">
    <location>
        <begin position="116"/>
        <end position="141"/>
    </location>
</feature>
<evidence type="ECO:0000259" key="7">
    <source>
        <dbReference type="PROSITE" id="PS51012"/>
    </source>
</evidence>
<evidence type="ECO:0000256" key="1">
    <source>
        <dbReference type="ARBA" id="ARBA00004141"/>
    </source>
</evidence>
<evidence type="ECO:0000256" key="6">
    <source>
        <dbReference type="RuleBase" id="RU361157"/>
    </source>
</evidence>
<name>A0ABU7KBW8_9ACTN</name>
<dbReference type="InterPro" id="IPR013525">
    <property type="entry name" value="ABC2_TM"/>
</dbReference>
<reference evidence="8 9" key="1">
    <citation type="submission" date="2023-08" db="EMBL/GenBank/DDBJ databases">
        <authorList>
            <person name="Girao M."/>
            <person name="Carvalho M.F."/>
        </authorList>
    </citation>
    <scope>NUCLEOTIDE SEQUENCE [LARGE SCALE GENOMIC DNA]</scope>
    <source>
        <strain evidence="8 9">CT-R113</strain>
    </source>
</reference>
<feature type="transmembrane region" description="Helical" evidence="6">
    <location>
        <begin position="147"/>
        <end position="175"/>
    </location>
</feature>
<dbReference type="InterPro" id="IPR000412">
    <property type="entry name" value="ABC_2_transport"/>
</dbReference>
<evidence type="ECO:0000313" key="8">
    <source>
        <dbReference type="EMBL" id="MEE2039730.1"/>
    </source>
</evidence>
<dbReference type="Proteomes" id="UP001356095">
    <property type="component" value="Unassembled WGS sequence"/>
</dbReference>
<dbReference type="InterPro" id="IPR047817">
    <property type="entry name" value="ABC2_TM_bact-type"/>
</dbReference>
<keyword evidence="9" id="KW-1185">Reference proteome</keyword>
<organism evidence="8 9">
    <name type="scientific">Nocardiopsis codii</name>
    <dbReference type="NCBI Taxonomy" id="3065942"/>
    <lineage>
        <taxon>Bacteria</taxon>
        <taxon>Bacillati</taxon>
        <taxon>Actinomycetota</taxon>
        <taxon>Actinomycetes</taxon>
        <taxon>Streptosporangiales</taxon>
        <taxon>Nocardiopsidaceae</taxon>
        <taxon>Nocardiopsis</taxon>
    </lineage>
</organism>
<feature type="transmembrane region" description="Helical" evidence="6">
    <location>
        <begin position="250"/>
        <end position="273"/>
    </location>
</feature>
<evidence type="ECO:0000256" key="4">
    <source>
        <dbReference type="ARBA" id="ARBA00023136"/>
    </source>
</evidence>
<comment type="similarity">
    <text evidence="6">Belongs to the ABC-2 integral membrane protein family.</text>
</comment>
<feature type="domain" description="ABC transmembrane type-2" evidence="7">
    <location>
        <begin position="36"/>
        <end position="279"/>
    </location>
</feature>
<keyword evidence="4 6" id="KW-0472">Membrane</keyword>
<dbReference type="PANTHER" id="PTHR43229:SF2">
    <property type="entry name" value="NODULATION PROTEIN J"/>
    <property type="match status" value="1"/>
</dbReference>
<feature type="transmembrane region" description="Helical" evidence="6">
    <location>
        <begin position="36"/>
        <end position="60"/>
    </location>
</feature>
<proteinExistence type="inferred from homology"/>
<keyword evidence="5" id="KW-0046">Antibiotic resistance</keyword>
<dbReference type="PANTHER" id="PTHR43229">
    <property type="entry name" value="NODULATION PROTEIN J"/>
    <property type="match status" value="1"/>
</dbReference>
<keyword evidence="6" id="KW-0813">Transport</keyword>
<keyword evidence="3 6" id="KW-1133">Transmembrane helix</keyword>
<keyword evidence="2 6" id="KW-0812">Transmembrane</keyword>
<evidence type="ECO:0000313" key="9">
    <source>
        <dbReference type="Proteomes" id="UP001356095"/>
    </source>
</evidence>
<evidence type="ECO:0000256" key="2">
    <source>
        <dbReference type="ARBA" id="ARBA00022692"/>
    </source>
</evidence>
<dbReference type="PIRSF" id="PIRSF006648">
    <property type="entry name" value="DrrB"/>
    <property type="match status" value="1"/>
</dbReference>
<dbReference type="Pfam" id="PF01061">
    <property type="entry name" value="ABC2_membrane"/>
    <property type="match status" value="1"/>
</dbReference>